<dbReference type="GO" id="GO:0043916">
    <property type="term" value="F:DNA-7-methylguanine glycosylase activity"/>
    <property type="evidence" value="ECO:0007669"/>
    <property type="project" value="TreeGrafter"/>
</dbReference>
<keyword evidence="8" id="KW-0862">Zinc</keyword>
<comment type="catalytic activity">
    <reaction evidence="1">
        <text>Hydrolysis of alkylated DNA, releasing 3-methyladenine, 3-methylguanine, 7-methylguanine and 7-methyladenine.</text>
        <dbReference type="EC" id="3.2.2.21"/>
    </reaction>
</comment>
<sequence>MATVSTDPFAERYRAIAARDARFDGQFFTAVRTTRVYCRPSCPARTPKPENVTFYLTPAAAHEAGYRACKRCLPEAAPGSPAWNLRRDLAGRAMRLVADGVVDREGVGGLARRLGYSPRQVQRLLVAELGAGPLALARAQRAQTARALLVGADLPLADVAFAAGFGSIRQFNETIHEVFATTPGALRASAARVHRARTHGTAAGAHPRVTAAGWTHEPARTSAPAASTTPEPGPPSEPVAPVATDPASLDPVRLTLRLPVRAPFDAPGIFSFLAVRAVAGVECASSDDDGALRYARTLALPHGPAAVEVTATPDGSGVGWSLRLRVELTSLADVATAVTRVRRLFDLDADPVAVDTALAADAALAPLVAATPGIRVPGAVDPHELVVRAIVGQQISVAAARTHLGRLAARLGTPYRSGFDGLTTLFPTPAAIAADVPVPVPGSDQAADPARPLRLPARGVAAVVGAATALADGSLTVDVGADADELRSALVALPGVGPWTAAYVAMRVLGDPDAWLEGDVALLAGASALGLAPPPDLPAGRRHRDLAARAAAWAPWRSYAAMRLWQAAAP</sequence>
<dbReference type="GO" id="GO:0006307">
    <property type="term" value="P:DNA alkylation repair"/>
    <property type="evidence" value="ECO:0007669"/>
    <property type="project" value="TreeGrafter"/>
</dbReference>
<dbReference type="PANTHER" id="PTHR43003">
    <property type="entry name" value="DNA-3-METHYLADENINE GLYCOSYLASE"/>
    <property type="match status" value="1"/>
</dbReference>
<keyword evidence="10" id="KW-0238">DNA-binding</keyword>
<dbReference type="Pfam" id="PF12833">
    <property type="entry name" value="HTH_18"/>
    <property type="match status" value="1"/>
</dbReference>
<feature type="region of interest" description="Disordered" evidence="14">
    <location>
        <begin position="215"/>
        <end position="246"/>
    </location>
</feature>
<dbReference type="GO" id="GO:0032993">
    <property type="term" value="C:protein-DNA complex"/>
    <property type="evidence" value="ECO:0007669"/>
    <property type="project" value="TreeGrafter"/>
</dbReference>
<proteinExistence type="predicted"/>
<name>A0A4Q7M4T0_9MICO</name>
<evidence type="ECO:0000256" key="9">
    <source>
        <dbReference type="ARBA" id="ARBA00023015"/>
    </source>
</evidence>
<dbReference type="InterPro" id="IPR035451">
    <property type="entry name" value="Ada-like_dom_sf"/>
</dbReference>
<dbReference type="Gene3D" id="3.40.10.10">
    <property type="entry name" value="DNA Methylphosphotriester Repair Domain"/>
    <property type="match status" value="1"/>
</dbReference>
<dbReference type="Proteomes" id="UP000293852">
    <property type="component" value="Unassembled WGS sequence"/>
</dbReference>
<dbReference type="Gene3D" id="3.30.310.20">
    <property type="entry name" value="DNA-3-methyladenine glycosylase AlkA, N-terminal domain"/>
    <property type="match status" value="1"/>
</dbReference>
<dbReference type="Pfam" id="PF02805">
    <property type="entry name" value="Ada_Zn_binding"/>
    <property type="match status" value="1"/>
</dbReference>
<dbReference type="AlphaFoldDB" id="A0A4Q7M4T0"/>
<dbReference type="GO" id="GO:0008168">
    <property type="term" value="F:methyltransferase activity"/>
    <property type="evidence" value="ECO:0007669"/>
    <property type="project" value="UniProtKB-KW"/>
</dbReference>
<evidence type="ECO:0000256" key="4">
    <source>
        <dbReference type="ARBA" id="ARBA00022603"/>
    </source>
</evidence>
<keyword evidence="11" id="KW-0010">Activator</keyword>
<evidence type="ECO:0000256" key="1">
    <source>
        <dbReference type="ARBA" id="ARBA00000086"/>
    </source>
</evidence>
<keyword evidence="5" id="KW-0808">Transferase</keyword>
<dbReference type="SUPFAM" id="SSF48150">
    <property type="entry name" value="DNA-glycosylase"/>
    <property type="match status" value="1"/>
</dbReference>
<evidence type="ECO:0000259" key="15">
    <source>
        <dbReference type="PROSITE" id="PS01124"/>
    </source>
</evidence>
<dbReference type="FunFam" id="3.40.10.10:FF:000001">
    <property type="entry name" value="DNA-3-methyladenine glycosylase 2"/>
    <property type="match status" value="1"/>
</dbReference>
<dbReference type="InterPro" id="IPR037046">
    <property type="entry name" value="AlkA_N_sf"/>
</dbReference>
<keyword evidence="17" id="KW-1185">Reference proteome</keyword>
<protein>
    <recommendedName>
        <fullName evidence="3">DNA-3-methyladenine glycosylase II</fullName>
        <ecNumber evidence="3">3.2.2.21</ecNumber>
    </recommendedName>
</protein>
<dbReference type="GO" id="GO:0008270">
    <property type="term" value="F:zinc ion binding"/>
    <property type="evidence" value="ECO:0007669"/>
    <property type="project" value="InterPro"/>
</dbReference>
<keyword evidence="13" id="KW-0234">DNA repair</keyword>
<dbReference type="OrthoDB" id="9811249at2"/>
<dbReference type="InterPro" id="IPR009057">
    <property type="entry name" value="Homeodomain-like_sf"/>
</dbReference>
<dbReference type="PROSITE" id="PS01124">
    <property type="entry name" value="HTH_ARAC_FAMILY_2"/>
    <property type="match status" value="1"/>
</dbReference>
<dbReference type="SMART" id="SM00478">
    <property type="entry name" value="ENDO3c"/>
    <property type="match status" value="1"/>
</dbReference>
<evidence type="ECO:0000313" key="16">
    <source>
        <dbReference type="EMBL" id="RZS62401.1"/>
    </source>
</evidence>
<evidence type="ECO:0000256" key="7">
    <source>
        <dbReference type="ARBA" id="ARBA00022763"/>
    </source>
</evidence>
<dbReference type="Gene3D" id="1.10.1670.10">
    <property type="entry name" value="Helix-hairpin-Helix base-excision DNA repair enzymes (C-terminal)"/>
    <property type="match status" value="1"/>
</dbReference>
<dbReference type="InterPro" id="IPR051912">
    <property type="entry name" value="Alkylbase_DNA_Glycosylase/TA"/>
</dbReference>
<dbReference type="GO" id="GO:0006285">
    <property type="term" value="P:base-excision repair, AP site formation"/>
    <property type="evidence" value="ECO:0007669"/>
    <property type="project" value="TreeGrafter"/>
</dbReference>
<evidence type="ECO:0000256" key="12">
    <source>
        <dbReference type="ARBA" id="ARBA00023163"/>
    </source>
</evidence>
<dbReference type="Gene3D" id="1.10.340.30">
    <property type="entry name" value="Hypothetical protein, domain 2"/>
    <property type="match status" value="1"/>
</dbReference>
<dbReference type="InterPro" id="IPR003265">
    <property type="entry name" value="HhH-GPD_domain"/>
</dbReference>
<organism evidence="16 17">
    <name type="scientific">Xylanimonas ulmi</name>
    <dbReference type="NCBI Taxonomy" id="228973"/>
    <lineage>
        <taxon>Bacteria</taxon>
        <taxon>Bacillati</taxon>
        <taxon>Actinomycetota</taxon>
        <taxon>Actinomycetes</taxon>
        <taxon>Micrococcales</taxon>
        <taxon>Promicromonosporaceae</taxon>
        <taxon>Xylanimonas</taxon>
    </lineage>
</organism>
<evidence type="ECO:0000256" key="3">
    <source>
        <dbReference type="ARBA" id="ARBA00012000"/>
    </source>
</evidence>
<dbReference type="SMART" id="SM00342">
    <property type="entry name" value="HTH_ARAC"/>
    <property type="match status" value="1"/>
</dbReference>
<dbReference type="InterPro" id="IPR011257">
    <property type="entry name" value="DNA_glycosylase"/>
</dbReference>
<dbReference type="SMART" id="SM01009">
    <property type="entry name" value="AlkA_N"/>
    <property type="match status" value="1"/>
</dbReference>
<dbReference type="GO" id="GO:0032131">
    <property type="term" value="F:alkylated DNA binding"/>
    <property type="evidence" value="ECO:0007669"/>
    <property type="project" value="TreeGrafter"/>
</dbReference>
<keyword evidence="4" id="KW-0489">Methyltransferase</keyword>
<keyword evidence="6" id="KW-0479">Metal-binding</keyword>
<dbReference type="GO" id="GO:0003700">
    <property type="term" value="F:DNA-binding transcription factor activity"/>
    <property type="evidence" value="ECO:0007669"/>
    <property type="project" value="InterPro"/>
</dbReference>
<evidence type="ECO:0000256" key="2">
    <source>
        <dbReference type="ARBA" id="ARBA00001947"/>
    </source>
</evidence>
<dbReference type="GO" id="GO:0032259">
    <property type="term" value="P:methylation"/>
    <property type="evidence" value="ECO:0007669"/>
    <property type="project" value="UniProtKB-KW"/>
</dbReference>
<keyword evidence="12" id="KW-0804">Transcription</keyword>
<dbReference type="InterPro" id="IPR010316">
    <property type="entry name" value="AlkA_N"/>
</dbReference>
<dbReference type="InterPro" id="IPR018060">
    <property type="entry name" value="HTH_AraC"/>
</dbReference>
<accession>A0A4Q7M4T0</accession>
<dbReference type="InterPro" id="IPR004026">
    <property type="entry name" value="Ada_DNA_repair_Zn-bd"/>
</dbReference>
<dbReference type="SUPFAM" id="SSF55945">
    <property type="entry name" value="TATA-box binding protein-like"/>
    <property type="match status" value="1"/>
</dbReference>
<dbReference type="GO" id="GO:0005737">
    <property type="term" value="C:cytoplasm"/>
    <property type="evidence" value="ECO:0007669"/>
    <property type="project" value="TreeGrafter"/>
</dbReference>
<evidence type="ECO:0000256" key="5">
    <source>
        <dbReference type="ARBA" id="ARBA00022679"/>
    </source>
</evidence>
<evidence type="ECO:0000256" key="13">
    <source>
        <dbReference type="ARBA" id="ARBA00023204"/>
    </source>
</evidence>
<evidence type="ECO:0000256" key="11">
    <source>
        <dbReference type="ARBA" id="ARBA00023159"/>
    </source>
</evidence>
<feature type="domain" description="HTH araC/xylS-type" evidence="15">
    <location>
        <begin position="91"/>
        <end position="189"/>
    </location>
</feature>
<gene>
    <name evidence="16" type="ORF">EV386_2733</name>
</gene>
<evidence type="ECO:0000256" key="14">
    <source>
        <dbReference type="SAM" id="MobiDB-lite"/>
    </source>
</evidence>
<dbReference type="GO" id="GO:0008725">
    <property type="term" value="F:DNA-3-methyladenine glycosylase activity"/>
    <property type="evidence" value="ECO:0007669"/>
    <property type="project" value="TreeGrafter"/>
</dbReference>
<evidence type="ECO:0000256" key="6">
    <source>
        <dbReference type="ARBA" id="ARBA00022723"/>
    </source>
</evidence>
<dbReference type="SUPFAM" id="SSF57884">
    <property type="entry name" value="Ada DNA repair protein, N-terminal domain (N-Ada 10)"/>
    <property type="match status" value="1"/>
</dbReference>
<evidence type="ECO:0000313" key="17">
    <source>
        <dbReference type="Proteomes" id="UP000293852"/>
    </source>
</evidence>
<dbReference type="SUPFAM" id="SSF46689">
    <property type="entry name" value="Homeodomain-like"/>
    <property type="match status" value="1"/>
</dbReference>
<dbReference type="EMBL" id="SGWX01000001">
    <property type="protein sequence ID" value="RZS62401.1"/>
    <property type="molecule type" value="Genomic_DNA"/>
</dbReference>
<dbReference type="InterPro" id="IPR023170">
    <property type="entry name" value="HhH_base_excis_C"/>
</dbReference>
<dbReference type="EC" id="3.2.2.21" evidence="3"/>
<keyword evidence="9" id="KW-0805">Transcription regulation</keyword>
<dbReference type="GO" id="GO:0043565">
    <property type="term" value="F:sequence-specific DNA binding"/>
    <property type="evidence" value="ECO:0007669"/>
    <property type="project" value="InterPro"/>
</dbReference>
<feature type="compositionally biased region" description="Low complexity" evidence="14">
    <location>
        <begin position="220"/>
        <end position="230"/>
    </location>
</feature>
<evidence type="ECO:0000256" key="8">
    <source>
        <dbReference type="ARBA" id="ARBA00022833"/>
    </source>
</evidence>
<dbReference type="Gene3D" id="1.10.10.60">
    <property type="entry name" value="Homeodomain-like"/>
    <property type="match status" value="1"/>
</dbReference>
<dbReference type="PANTHER" id="PTHR43003:SF13">
    <property type="entry name" value="DNA-3-METHYLADENINE GLYCOSYLASE 2"/>
    <property type="match status" value="1"/>
</dbReference>
<keyword evidence="7" id="KW-0227">DNA damage</keyword>
<comment type="caution">
    <text evidence="16">The sequence shown here is derived from an EMBL/GenBank/DDBJ whole genome shotgun (WGS) entry which is preliminary data.</text>
</comment>
<comment type="cofactor">
    <cofactor evidence="2">
        <name>Zn(2+)</name>
        <dbReference type="ChEBI" id="CHEBI:29105"/>
    </cofactor>
</comment>
<evidence type="ECO:0000256" key="10">
    <source>
        <dbReference type="ARBA" id="ARBA00023125"/>
    </source>
</evidence>
<dbReference type="Pfam" id="PF06029">
    <property type="entry name" value="AlkA_N"/>
    <property type="match status" value="1"/>
</dbReference>
<reference evidence="16 17" key="1">
    <citation type="submission" date="2019-02" db="EMBL/GenBank/DDBJ databases">
        <title>Sequencing the genomes of 1000 actinobacteria strains.</title>
        <authorList>
            <person name="Klenk H.-P."/>
        </authorList>
    </citation>
    <scope>NUCLEOTIDE SEQUENCE [LARGE SCALE GENOMIC DNA]</scope>
    <source>
        <strain evidence="16 17">DSM 16932</strain>
    </source>
</reference>
<dbReference type="RefSeq" id="WP_130415816.1">
    <property type="nucleotide sequence ID" value="NZ_SGWX01000001.1"/>
</dbReference>